<feature type="transmembrane region" description="Helical" evidence="1">
    <location>
        <begin position="20"/>
        <end position="43"/>
    </location>
</feature>
<feature type="transmembrane region" description="Helical" evidence="1">
    <location>
        <begin position="55"/>
        <end position="74"/>
    </location>
</feature>
<evidence type="ECO:0000313" key="2">
    <source>
        <dbReference type="EMBL" id="SDS04332.1"/>
    </source>
</evidence>
<proteinExistence type="predicted"/>
<keyword evidence="1" id="KW-0812">Transmembrane</keyword>
<evidence type="ECO:0000313" key="3">
    <source>
        <dbReference type="Proteomes" id="UP000199700"/>
    </source>
</evidence>
<name>A0A1H1NZE0_BRESA</name>
<dbReference type="AlphaFoldDB" id="A0A1H1NZE0"/>
<dbReference type="Pfam" id="PF19700">
    <property type="entry name" value="DUF6198"/>
    <property type="match status" value="1"/>
</dbReference>
<dbReference type="InterPro" id="IPR038750">
    <property type="entry name" value="YczE/YyaS-like"/>
</dbReference>
<dbReference type="Proteomes" id="UP000199700">
    <property type="component" value="Chromosome"/>
</dbReference>
<feature type="transmembrane region" description="Helical" evidence="1">
    <location>
        <begin position="178"/>
        <end position="198"/>
    </location>
</feature>
<dbReference type="PANTHER" id="PTHR40078:SF1">
    <property type="entry name" value="INTEGRAL MEMBRANE PROTEIN"/>
    <property type="match status" value="1"/>
</dbReference>
<dbReference type="EMBL" id="LT629739">
    <property type="protein sequence ID" value="SDS04332.1"/>
    <property type="molecule type" value="Genomic_DNA"/>
</dbReference>
<dbReference type="STRING" id="629680.SAMN04489751_1093"/>
<evidence type="ECO:0000256" key="1">
    <source>
        <dbReference type="SAM" id="Phobius"/>
    </source>
</evidence>
<gene>
    <name evidence="2" type="ORF">SAMN04489751_1093</name>
</gene>
<feature type="transmembrane region" description="Helical" evidence="1">
    <location>
        <begin position="108"/>
        <end position="132"/>
    </location>
</feature>
<dbReference type="PANTHER" id="PTHR40078">
    <property type="entry name" value="INTEGRAL MEMBRANE PROTEIN-RELATED"/>
    <property type="match status" value="1"/>
</dbReference>
<sequence>MGPREQLRAGNLTRRVSQLLVGLIGYGACVMLLVESGLGAASWNVLAEGIAESTGLSFGWTTNFIAAVVLLAWIPLREPPGIGTVLNVMIVGVAADATAALLPDLDSLGARMAAFAIGLVGFAFFDALYLGAQFGSGPRDGLMTGLVHVTGKPVAAVRTGLDIVVALVGWSVGGTLGLGTILITLCTGWLVGTVLPWVTVRLEHKSPPAASRQVDRDPTSAAAQMIEDPRGWPHRKAWGASGIFRATDDEA</sequence>
<organism evidence="2 3">
    <name type="scientific">Brevibacterium sandarakinum</name>
    <dbReference type="NCBI Taxonomy" id="629680"/>
    <lineage>
        <taxon>Bacteria</taxon>
        <taxon>Bacillati</taxon>
        <taxon>Actinomycetota</taxon>
        <taxon>Actinomycetes</taxon>
        <taxon>Micrococcales</taxon>
        <taxon>Brevibacteriaceae</taxon>
        <taxon>Brevibacterium</taxon>
    </lineage>
</organism>
<accession>A0A1H1NZE0</accession>
<keyword evidence="1" id="KW-0472">Membrane</keyword>
<keyword evidence="1" id="KW-1133">Transmembrane helix</keyword>
<feature type="transmembrane region" description="Helical" evidence="1">
    <location>
        <begin position="153"/>
        <end position="172"/>
    </location>
</feature>
<keyword evidence="3" id="KW-1185">Reference proteome</keyword>
<feature type="transmembrane region" description="Helical" evidence="1">
    <location>
        <begin position="81"/>
        <end position="102"/>
    </location>
</feature>
<protein>
    <submittedName>
        <fullName evidence="2">Uncharacterized membrane protein YczE</fullName>
    </submittedName>
</protein>
<reference evidence="2" key="1">
    <citation type="submission" date="2016-10" db="EMBL/GenBank/DDBJ databases">
        <authorList>
            <person name="Varghese N."/>
            <person name="Submissions S."/>
        </authorList>
    </citation>
    <scope>NUCLEOTIDE SEQUENCE [LARGE SCALE GENOMIC DNA]</scope>
    <source>
        <strain evidence="2">DSM 22082</strain>
    </source>
</reference>